<evidence type="ECO:0000256" key="4">
    <source>
        <dbReference type="ARBA" id="ARBA00022722"/>
    </source>
</evidence>
<evidence type="ECO:0000256" key="2">
    <source>
        <dbReference type="ARBA" id="ARBA00001946"/>
    </source>
</evidence>
<dbReference type="Proteomes" id="UP000001072">
    <property type="component" value="Unassembled WGS sequence"/>
</dbReference>
<dbReference type="GO" id="GO:0003723">
    <property type="term" value="F:RNA binding"/>
    <property type="evidence" value="ECO:0007669"/>
    <property type="project" value="UniProtKB-UniRule"/>
</dbReference>
<dbReference type="GO" id="GO:0046872">
    <property type="term" value="F:metal ion binding"/>
    <property type="evidence" value="ECO:0007669"/>
    <property type="project" value="UniProtKB-KW"/>
</dbReference>
<dbReference type="eggNOG" id="KOG2299">
    <property type="taxonomic scope" value="Eukaryota"/>
</dbReference>
<dbReference type="InterPro" id="IPR004649">
    <property type="entry name" value="RNase_H2_suA"/>
</dbReference>
<evidence type="ECO:0000256" key="1">
    <source>
        <dbReference type="ARBA" id="ARBA00000077"/>
    </source>
</evidence>
<reference evidence="12" key="1">
    <citation type="journal article" date="2011" name="Proc. Natl. Acad. Sci. U.S.A.">
        <title>Obligate biotrophy features unraveled by the genomic analysis of rust fungi.</title>
        <authorList>
            <person name="Duplessis S."/>
            <person name="Cuomo C.A."/>
            <person name="Lin Y.-C."/>
            <person name="Aerts A."/>
            <person name="Tisserant E."/>
            <person name="Veneault-Fourrey C."/>
            <person name="Joly D.L."/>
            <person name="Hacquard S."/>
            <person name="Amselem J."/>
            <person name="Cantarel B.L."/>
            <person name="Chiu R."/>
            <person name="Coutinho P.M."/>
            <person name="Feau N."/>
            <person name="Field M."/>
            <person name="Frey P."/>
            <person name="Gelhaye E."/>
            <person name="Goldberg J."/>
            <person name="Grabherr M.G."/>
            <person name="Kodira C.D."/>
            <person name="Kohler A."/>
            <person name="Kuees U."/>
            <person name="Lindquist E.A."/>
            <person name="Lucas S.M."/>
            <person name="Mago R."/>
            <person name="Mauceli E."/>
            <person name="Morin E."/>
            <person name="Murat C."/>
            <person name="Pangilinan J.L."/>
            <person name="Park R."/>
            <person name="Pearson M."/>
            <person name="Quesneville H."/>
            <person name="Rouhier N."/>
            <person name="Sakthikumar S."/>
            <person name="Salamov A.A."/>
            <person name="Schmutz J."/>
            <person name="Selles B."/>
            <person name="Shapiro H."/>
            <person name="Tanguay P."/>
            <person name="Tuskan G.A."/>
            <person name="Henrissat B."/>
            <person name="Van de Peer Y."/>
            <person name="Rouze P."/>
            <person name="Ellis J.G."/>
            <person name="Dodds P.N."/>
            <person name="Schein J.E."/>
            <person name="Zhong S."/>
            <person name="Hamelin R.C."/>
            <person name="Grigoriev I.V."/>
            <person name="Szabo L.J."/>
            <person name="Martin F."/>
        </authorList>
    </citation>
    <scope>NUCLEOTIDE SEQUENCE [LARGE SCALE GENOMIC DNA]</scope>
    <source>
        <strain evidence="12">98AG31 / pathotype 3-4-7</strain>
    </source>
</reference>
<proteinExistence type="inferred from homology"/>
<keyword evidence="12" id="KW-1185">Reference proteome</keyword>
<dbReference type="AlphaFoldDB" id="F4S9X9"/>
<dbReference type="NCBIfam" id="TIGR00729">
    <property type="entry name" value="ribonuclease HII"/>
    <property type="match status" value="1"/>
</dbReference>
<dbReference type="OrthoDB" id="7462577at2759"/>
<dbReference type="PROSITE" id="PS51975">
    <property type="entry name" value="RNASE_H_2"/>
    <property type="match status" value="1"/>
</dbReference>
<dbReference type="InParanoid" id="F4S9X9"/>
<evidence type="ECO:0000256" key="6">
    <source>
        <dbReference type="ARBA" id="ARBA00022759"/>
    </source>
</evidence>
<dbReference type="GO" id="GO:0004523">
    <property type="term" value="F:RNA-DNA hybrid ribonuclease activity"/>
    <property type="evidence" value="ECO:0007669"/>
    <property type="project" value="UniProtKB-UniRule"/>
</dbReference>
<keyword evidence="4 8" id="KW-0540">Nuclease</keyword>
<dbReference type="STRING" id="747676.F4S9X9"/>
<dbReference type="HOGENOM" id="CLU_036532_0_1_1"/>
<dbReference type="GO" id="GO:0043137">
    <property type="term" value="P:DNA replication, removal of RNA primer"/>
    <property type="evidence" value="ECO:0007669"/>
    <property type="project" value="EnsemblFungi"/>
</dbReference>
<dbReference type="InterPro" id="IPR024567">
    <property type="entry name" value="RNase_HII/HIII_dom"/>
</dbReference>
<evidence type="ECO:0000256" key="9">
    <source>
        <dbReference type="RuleBase" id="RU003515"/>
    </source>
</evidence>
<dbReference type="Gene3D" id="1.10.10.460">
    <property type="entry name" value="Ribonuclease hii. Domain 2"/>
    <property type="match status" value="1"/>
</dbReference>
<dbReference type="GO" id="GO:0005634">
    <property type="term" value="C:nucleus"/>
    <property type="evidence" value="ECO:0007669"/>
    <property type="project" value="EnsemblFungi"/>
</dbReference>
<feature type="domain" description="RNase H type-2" evidence="10">
    <location>
        <begin position="1"/>
        <end position="237"/>
    </location>
</feature>
<keyword evidence="6 8" id="KW-0255">Endonuclease</keyword>
<comment type="catalytic activity">
    <reaction evidence="1 8 9">
        <text>Endonucleolytic cleavage to 5'-phosphomonoester.</text>
        <dbReference type="EC" id="3.1.26.4"/>
    </reaction>
</comment>
<dbReference type="GO" id="GO:1990516">
    <property type="term" value="P:ribonucleotide excision repair"/>
    <property type="evidence" value="ECO:0007669"/>
    <property type="project" value="EnsemblFungi"/>
</dbReference>
<evidence type="ECO:0000256" key="3">
    <source>
        <dbReference type="ARBA" id="ARBA00007058"/>
    </source>
</evidence>
<sequence>MGIDEAGRGPVLGPMVYAASFCPVDFSEELKSLGFADSKTLTHQKRCNLFESIVQSSGKIQWNVKVMSPSDISMGMSRRSPYNLNAQAFDATVQIIQAALDHQYILQHIYVDTLGPPKTHQLNLQKAFPNLHFTVCSKADSIYPIVSAASIVAKVTRDAIVENWMFVELSIGKRKRLEESQDDDDDSIWNLPTGSGYPADPNTTAWLKSHFDKVFGYPQLARFSWATVKTLLADRGAQVTWNDEPAKIQKWFKEGQSGSNSNPPTLISKHFGLQTIGSL</sequence>
<dbReference type="FunCoup" id="F4S9X9">
    <property type="interactions" value="132"/>
</dbReference>
<feature type="binding site" evidence="8">
    <location>
        <position position="112"/>
    </location>
    <ligand>
        <name>a divalent metal cation</name>
        <dbReference type="ChEBI" id="CHEBI:60240"/>
    </ligand>
</feature>
<evidence type="ECO:0000256" key="8">
    <source>
        <dbReference type="PROSITE-ProRule" id="PRU01319"/>
    </source>
</evidence>
<keyword evidence="5 8" id="KW-0479">Metal-binding</keyword>
<dbReference type="SUPFAM" id="SSF53098">
    <property type="entry name" value="Ribonuclease H-like"/>
    <property type="match status" value="1"/>
</dbReference>
<comment type="similarity">
    <text evidence="3">Belongs to the RNase HII family. Eukaryotic subfamily.</text>
</comment>
<dbReference type="CDD" id="cd07181">
    <property type="entry name" value="RNase_HII_eukaryota_like"/>
    <property type="match status" value="1"/>
</dbReference>
<organism evidence="12">
    <name type="scientific">Melampsora larici-populina (strain 98AG31 / pathotype 3-4-7)</name>
    <name type="common">Poplar leaf rust fungus</name>
    <dbReference type="NCBI Taxonomy" id="747676"/>
    <lineage>
        <taxon>Eukaryota</taxon>
        <taxon>Fungi</taxon>
        <taxon>Dikarya</taxon>
        <taxon>Basidiomycota</taxon>
        <taxon>Pucciniomycotina</taxon>
        <taxon>Pucciniomycetes</taxon>
        <taxon>Pucciniales</taxon>
        <taxon>Melampsoraceae</taxon>
        <taxon>Melampsora</taxon>
    </lineage>
</organism>
<evidence type="ECO:0000313" key="11">
    <source>
        <dbReference type="EMBL" id="EGF98528.1"/>
    </source>
</evidence>
<dbReference type="FunFam" id="3.30.420.10:FF:000016">
    <property type="entry name" value="Ribonuclease"/>
    <property type="match status" value="1"/>
</dbReference>
<gene>
    <name evidence="11" type="ORF">MELLADRAFT_46031</name>
</gene>
<evidence type="ECO:0000259" key="10">
    <source>
        <dbReference type="PROSITE" id="PS51975"/>
    </source>
</evidence>
<dbReference type="InterPro" id="IPR012337">
    <property type="entry name" value="RNaseH-like_sf"/>
</dbReference>
<dbReference type="VEuPathDB" id="FungiDB:MELLADRAFT_46031"/>
<keyword evidence="7 8" id="KW-0378">Hydrolase</keyword>
<dbReference type="FunFam" id="1.10.10.460:FF:000001">
    <property type="entry name" value="Ribonuclease"/>
    <property type="match status" value="1"/>
</dbReference>
<dbReference type="GeneID" id="18928295"/>
<comment type="function">
    <text evidence="9">Endonuclease that specifically degrades the RNA of RNA-DNA hybrids.</text>
</comment>
<comment type="cofactor">
    <cofactor evidence="2">
        <name>Mg(2+)</name>
        <dbReference type="ChEBI" id="CHEBI:18420"/>
    </cofactor>
</comment>
<dbReference type="InterPro" id="IPR001352">
    <property type="entry name" value="RNase_HII/HIII"/>
</dbReference>
<dbReference type="InterPro" id="IPR036397">
    <property type="entry name" value="RNaseH_sf"/>
</dbReference>
<dbReference type="EC" id="3.1.26.4" evidence="9"/>
<dbReference type="PANTHER" id="PTHR10954">
    <property type="entry name" value="RIBONUCLEASE H2 SUBUNIT A"/>
    <property type="match status" value="1"/>
</dbReference>
<dbReference type="KEGG" id="mlr:MELLADRAFT_46031"/>
<evidence type="ECO:0000313" key="12">
    <source>
        <dbReference type="Proteomes" id="UP000001072"/>
    </source>
</evidence>
<evidence type="ECO:0000256" key="5">
    <source>
        <dbReference type="ARBA" id="ARBA00022723"/>
    </source>
</evidence>
<evidence type="ECO:0000256" key="7">
    <source>
        <dbReference type="ARBA" id="ARBA00022801"/>
    </source>
</evidence>
<comment type="cofactor">
    <cofactor evidence="8">
        <name>Mn(2+)</name>
        <dbReference type="ChEBI" id="CHEBI:29035"/>
    </cofactor>
    <cofactor evidence="8">
        <name>Mg(2+)</name>
        <dbReference type="ChEBI" id="CHEBI:18420"/>
    </cofactor>
    <text evidence="8">Manganese or magnesium. Binds 1 divalent metal ion per monomer in the absence of substrate. May bind a second metal ion after substrate binding.</text>
</comment>
<dbReference type="PANTHER" id="PTHR10954:SF7">
    <property type="entry name" value="RIBONUCLEASE H2 SUBUNIT A"/>
    <property type="match status" value="1"/>
</dbReference>
<dbReference type="Gene3D" id="3.30.420.10">
    <property type="entry name" value="Ribonuclease H-like superfamily/Ribonuclease H"/>
    <property type="match status" value="1"/>
</dbReference>
<dbReference type="InterPro" id="IPR023160">
    <property type="entry name" value="RNase_HII_hlx-loop-hlx_cap_dom"/>
</dbReference>
<dbReference type="Pfam" id="PF01351">
    <property type="entry name" value="RNase_HII"/>
    <property type="match status" value="1"/>
</dbReference>
<protein>
    <recommendedName>
        <fullName evidence="9">Ribonuclease</fullName>
        <ecNumber evidence="9">3.1.26.4</ecNumber>
    </recommendedName>
</protein>
<dbReference type="GO" id="GO:0032299">
    <property type="term" value="C:ribonuclease H2 complex"/>
    <property type="evidence" value="ECO:0007669"/>
    <property type="project" value="EnsemblFungi"/>
</dbReference>
<dbReference type="EMBL" id="GL883174">
    <property type="protein sequence ID" value="EGF98528.1"/>
    <property type="molecule type" value="Genomic_DNA"/>
</dbReference>
<dbReference type="RefSeq" id="XP_007418173.1">
    <property type="nucleotide sequence ID" value="XM_007418111.1"/>
</dbReference>
<feature type="binding site" evidence="8">
    <location>
        <position position="5"/>
    </location>
    <ligand>
        <name>a divalent metal cation</name>
        <dbReference type="ChEBI" id="CHEBI:60240"/>
    </ligand>
</feature>
<accession>F4S9X9</accession>
<name>F4S9X9_MELLP</name>
<feature type="binding site" evidence="8">
    <location>
        <position position="4"/>
    </location>
    <ligand>
        <name>a divalent metal cation</name>
        <dbReference type="ChEBI" id="CHEBI:60240"/>
    </ligand>
</feature>